<reference evidence="9" key="1">
    <citation type="submission" date="2025-08" db="UniProtKB">
        <authorList>
            <consortium name="RefSeq"/>
        </authorList>
    </citation>
    <scope>IDENTIFICATION</scope>
    <source>
        <tissue evidence="9">Whole organism</tissue>
    </source>
</reference>
<evidence type="ECO:0000256" key="2">
    <source>
        <dbReference type="ARBA" id="ARBA00022692"/>
    </source>
</evidence>
<dbReference type="Gene3D" id="6.10.140.1320">
    <property type="match status" value="1"/>
</dbReference>
<sequence>MASQNQMKENRDEYEWMKIKADMERERSELAETGGSRISRVFMTNPFVPIGCLSTVAALLVGLKNFYKGDHKRQQVMMRARVGAQGFTVFALLGGVFYHAFKNE</sequence>
<evidence type="ECO:0000256" key="4">
    <source>
        <dbReference type="ARBA" id="ARBA00023128"/>
    </source>
</evidence>
<evidence type="ECO:0000256" key="5">
    <source>
        <dbReference type="ARBA" id="ARBA00023136"/>
    </source>
</evidence>
<keyword evidence="8" id="KW-1185">Reference proteome</keyword>
<dbReference type="GO" id="GO:0031966">
    <property type="term" value="C:mitochondrial membrane"/>
    <property type="evidence" value="ECO:0007669"/>
    <property type="project" value="UniProtKB-SubCell"/>
</dbReference>
<dbReference type="Pfam" id="PF04588">
    <property type="entry name" value="HIG_1_N"/>
    <property type="match status" value="1"/>
</dbReference>
<feature type="transmembrane region" description="Helical" evidence="6">
    <location>
        <begin position="79"/>
        <end position="101"/>
    </location>
</feature>
<keyword evidence="5 6" id="KW-0472">Membrane</keyword>
<dbReference type="AlphaFoldDB" id="A0A6J1TLL4"/>
<accession>A0A6J1TLL4</accession>
<name>A0A6J1TLL4_FRAOC</name>
<dbReference type="InterPro" id="IPR007667">
    <property type="entry name" value="Hypoxia_induced_domain"/>
</dbReference>
<feature type="transmembrane region" description="Helical" evidence="6">
    <location>
        <begin position="47"/>
        <end position="67"/>
    </location>
</feature>
<feature type="domain" description="HIG1" evidence="7">
    <location>
        <begin position="19"/>
        <end position="104"/>
    </location>
</feature>
<dbReference type="PROSITE" id="PS51503">
    <property type="entry name" value="HIG1"/>
    <property type="match status" value="1"/>
</dbReference>
<dbReference type="PANTHER" id="PTHR12297:SF3">
    <property type="entry name" value="HIG1 DOMAIN FAMILY MEMBER 1A"/>
    <property type="match status" value="1"/>
</dbReference>
<evidence type="ECO:0000313" key="8">
    <source>
        <dbReference type="Proteomes" id="UP000504606"/>
    </source>
</evidence>
<dbReference type="Proteomes" id="UP000504606">
    <property type="component" value="Unplaced"/>
</dbReference>
<dbReference type="GO" id="GO:0097250">
    <property type="term" value="P:mitochondrial respirasome assembly"/>
    <property type="evidence" value="ECO:0007669"/>
    <property type="project" value="TreeGrafter"/>
</dbReference>
<organism evidence="8 9">
    <name type="scientific">Frankliniella occidentalis</name>
    <name type="common">Western flower thrips</name>
    <name type="synonym">Euthrips occidentalis</name>
    <dbReference type="NCBI Taxonomy" id="133901"/>
    <lineage>
        <taxon>Eukaryota</taxon>
        <taxon>Metazoa</taxon>
        <taxon>Ecdysozoa</taxon>
        <taxon>Arthropoda</taxon>
        <taxon>Hexapoda</taxon>
        <taxon>Insecta</taxon>
        <taxon>Pterygota</taxon>
        <taxon>Neoptera</taxon>
        <taxon>Paraneoptera</taxon>
        <taxon>Thysanoptera</taxon>
        <taxon>Terebrantia</taxon>
        <taxon>Thripoidea</taxon>
        <taxon>Thripidae</taxon>
        <taxon>Frankliniella</taxon>
    </lineage>
</organism>
<dbReference type="InterPro" id="IPR050355">
    <property type="entry name" value="RCF1"/>
</dbReference>
<comment type="subcellular location">
    <subcellularLocation>
        <location evidence="1">Mitochondrion membrane</location>
    </subcellularLocation>
</comment>
<evidence type="ECO:0000256" key="6">
    <source>
        <dbReference type="SAM" id="Phobius"/>
    </source>
</evidence>
<proteinExistence type="predicted"/>
<dbReference type="OrthoDB" id="6604018at2759"/>
<dbReference type="KEGG" id="foc:113218316"/>
<evidence type="ECO:0000256" key="1">
    <source>
        <dbReference type="ARBA" id="ARBA00004325"/>
    </source>
</evidence>
<evidence type="ECO:0000256" key="3">
    <source>
        <dbReference type="ARBA" id="ARBA00022989"/>
    </source>
</evidence>
<keyword evidence="3 6" id="KW-1133">Transmembrane helix</keyword>
<keyword evidence="2 6" id="KW-0812">Transmembrane</keyword>
<dbReference type="RefSeq" id="XP_026294399.1">
    <property type="nucleotide sequence ID" value="XM_026438614.2"/>
</dbReference>
<evidence type="ECO:0000259" key="7">
    <source>
        <dbReference type="PROSITE" id="PS51503"/>
    </source>
</evidence>
<dbReference type="PANTHER" id="PTHR12297">
    <property type="entry name" value="HYPOXIA-INDUCBILE GENE 1 HIG1 -RELATED"/>
    <property type="match status" value="1"/>
</dbReference>
<gene>
    <name evidence="9" type="primary">LOC113218316</name>
</gene>
<evidence type="ECO:0000313" key="9">
    <source>
        <dbReference type="RefSeq" id="XP_026294399.1"/>
    </source>
</evidence>
<protein>
    <submittedName>
        <fullName evidence="9">HIG1 domain family member 2A, mitochondrial</fullName>
    </submittedName>
</protein>
<dbReference type="GeneID" id="113218316"/>
<keyword evidence="4" id="KW-0496">Mitochondrion</keyword>